<sequence>MAKLVLWGDNFIPVPDLNIRPGGPIALGNIIMDPYNPTEAIIVCDTKTQDFADESKQDDDISKMTTTLPCIRSELKYSCWTATEFLKLSLTTEDWYRTYVSDGMLDGYIKEKFHDPMWCEALGVNKEWPTTAYMITGLRVTKRFDISTQRKEWVTPGLYQVNWEERHWDADELTLLDRSREIPWKSARNCQFHEDEGTILAYQLSQIVVKGWFNKELKLHKYRPKRPSLSGMIAMVEFSADEKEGVKEKDCYEEEIKEKVYYDPTDLDVILLD</sequence>
<dbReference type="EMBL" id="MSFK01000010">
    <property type="protein sequence ID" value="PWY90632.1"/>
    <property type="molecule type" value="Genomic_DNA"/>
</dbReference>
<organism evidence="1 2">
    <name type="scientific">Aspergillus sclerotioniger CBS 115572</name>
    <dbReference type="NCBI Taxonomy" id="1450535"/>
    <lineage>
        <taxon>Eukaryota</taxon>
        <taxon>Fungi</taxon>
        <taxon>Dikarya</taxon>
        <taxon>Ascomycota</taxon>
        <taxon>Pezizomycotina</taxon>
        <taxon>Eurotiomycetes</taxon>
        <taxon>Eurotiomycetidae</taxon>
        <taxon>Eurotiales</taxon>
        <taxon>Aspergillaceae</taxon>
        <taxon>Aspergillus</taxon>
        <taxon>Aspergillus subgen. Circumdati</taxon>
    </lineage>
</organism>
<proteinExistence type="predicted"/>
<gene>
    <name evidence="1" type="ORF">BO94DRAFT_593555</name>
</gene>
<dbReference type="RefSeq" id="XP_025469010.1">
    <property type="nucleotide sequence ID" value="XM_025616187.1"/>
</dbReference>
<evidence type="ECO:0000313" key="1">
    <source>
        <dbReference type="EMBL" id="PWY90632.1"/>
    </source>
</evidence>
<evidence type="ECO:0000313" key="2">
    <source>
        <dbReference type="Proteomes" id="UP000246702"/>
    </source>
</evidence>
<reference evidence="1 2" key="1">
    <citation type="submission" date="2016-12" db="EMBL/GenBank/DDBJ databases">
        <title>The genomes of Aspergillus section Nigri reveals drivers in fungal speciation.</title>
        <authorList>
            <consortium name="DOE Joint Genome Institute"/>
            <person name="Vesth T.C."/>
            <person name="Nybo J."/>
            <person name="Theobald S."/>
            <person name="Brandl J."/>
            <person name="Frisvad J.C."/>
            <person name="Nielsen K.F."/>
            <person name="Lyhne E.K."/>
            <person name="Kogle M.E."/>
            <person name="Kuo A."/>
            <person name="Riley R."/>
            <person name="Clum A."/>
            <person name="Nolan M."/>
            <person name="Lipzen A."/>
            <person name="Salamov A."/>
            <person name="Henrissat B."/>
            <person name="Wiebenga A."/>
            <person name="De Vries R.P."/>
            <person name="Grigoriev I.V."/>
            <person name="Mortensen U.H."/>
            <person name="Andersen M.R."/>
            <person name="Baker S.E."/>
        </authorList>
    </citation>
    <scope>NUCLEOTIDE SEQUENCE [LARGE SCALE GENOMIC DNA]</scope>
    <source>
        <strain evidence="1 2">CBS 115572</strain>
    </source>
</reference>
<dbReference type="OrthoDB" id="10473226at2759"/>
<accession>A0A317WZ69</accession>
<dbReference type="AlphaFoldDB" id="A0A317WZ69"/>
<keyword evidence="2" id="KW-1185">Reference proteome</keyword>
<dbReference type="GeneID" id="37118330"/>
<protein>
    <submittedName>
        <fullName evidence="1">Uncharacterized protein</fullName>
    </submittedName>
</protein>
<dbReference type="Proteomes" id="UP000246702">
    <property type="component" value="Unassembled WGS sequence"/>
</dbReference>
<comment type="caution">
    <text evidence="1">The sequence shown here is derived from an EMBL/GenBank/DDBJ whole genome shotgun (WGS) entry which is preliminary data.</text>
</comment>
<name>A0A317WZ69_9EURO</name>